<evidence type="ECO:0000256" key="1">
    <source>
        <dbReference type="ARBA" id="ARBA00008520"/>
    </source>
</evidence>
<dbReference type="InterPro" id="IPR006059">
    <property type="entry name" value="SBP"/>
</dbReference>
<evidence type="ECO:0000313" key="5">
    <source>
        <dbReference type="Proteomes" id="UP001597097"/>
    </source>
</evidence>
<dbReference type="PANTHER" id="PTHR30061:SF50">
    <property type="entry name" value="MALTOSE_MALTODEXTRIN-BINDING PERIPLASMIC PROTEIN"/>
    <property type="match status" value="1"/>
</dbReference>
<evidence type="ECO:0000313" key="4">
    <source>
        <dbReference type="EMBL" id="MFD1546572.1"/>
    </source>
</evidence>
<evidence type="ECO:0000256" key="3">
    <source>
        <dbReference type="ARBA" id="ARBA00022729"/>
    </source>
</evidence>
<sequence>MTVRRWRATAVGAAAGVLLTLGVVGVKERPAPAEQCVDDDVIRVATGDDVSVGGARRELIRRWKGPLVQMIEISRVADLKRDEMLAAAQADPCQAYDLLIIDMASTAEFAAAGLLSEIRPEDVPSGLVPQARESGQWGGKQYALPFAVDVGLLYRRADLPEPTSWDQLWPAARQAGAAYRRGGYLAQLADFEGRTVGLLELLRAYGATVVDGDGEIVLDQAPNDRQALAALRWMRQWQSDQTLGDSWTDKEAESLAAFEGAGYLRHWPYADLQLINDGRTPFKLSKLPGPATLGGSNLAITARSTKYDSVLKFVKYLLRPDNQRQLFACGGYAPVVEAAYEDVDVCPEADARETGTPPTRDDLQRLASAIKESLPTATRPKLEHYTRFSEVFRACVTKYVFAAEEPALGDIGIIADELEAAKLGRTEKSEPCG</sequence>
<name>A0ABW4GVP2_9ACTN</name>
<keyword evidence="5" id="KW-1185">Reference proteome</keyword>
<keyword evidence="3" id="KW-0732">Signal</keyword>
<dbReference type="RefSeq" id="WP_219527554.1">
    <property type="nucleotide sequence ID" value="NZ_JAHKRM010000002.1"/>
</dbReference>
<protein>
    <submittedName>
        <fullName evidence="4">Extracellular solute-binding protein</fullName>
    </submittedName>
</protein>
<reference evidence="5" key="1">
    <citation type="journal article" date="2019" name="Int. J. Syst. Evol. Microbiol.">
        <title>The Global Catalogue of Microorganisms (GCM) 10K type strain sequencing project: providing services to taxonomists for standard genome sequencing and annotation.</title>
        <authorList>
            <consortium name="The Broad Institute Genomics Platform"/>
            <consortium name="The Broad Institute Genome Sequencing Center for Infectious Disease"/>
            <person name="Wu L."/>
            <person name="Ma J."/>
        </authorList>
    </citation>
    <scope>NUCLEOTIDE SEQUENCE [LARGE SCALE GENOMIC DNA]</scope>
    <source>
        <strain evidence="5">CGMCC 1.15399</strain>
    </source>
</reference>
<comment type="similarity">
    <text evidence="1">Belongs to the bacterial solute-binding protein 1 family.</text>
</comment>
<dbReference type="EMBL" id="JBHUCM010000067">
    <property type="protein sequence ID" value="MFD1546572.1"/>
    <property type="molecule type" value="Genomic_DNA"/>
</dbReference>
<dbReference type="Proteomes" id="UP001597097">
    <property type="component" value="Unassembled WGS sequence"/>
</dbReference>
<dbReference type="PANTHER" id="PTHR30061">
    <property type="entry name" value="MALTOSE-BINDING PERIPLASMIC PROTEIN"/>
    <property type="match status" value="1"/>
</dbReference>
<accession>A0ABW4GVP2</accession>
<organism evidence="4 5">
    <name type="scientific">Nonomuraea guangzhouensis</name>
    <dbReference type="NCBI Taxonomy" id="1291555"/>
    <lineage>
        <taxon>Bacteria</taxon>
        <taxon>Bacillati</taxon>
        <taxon>Actinomycetota</taxon>
        <taxon>Actinomycetes</taxon>
        <taxon>Streptosporangiales</taxon>
        <taxon>Streptosporangiaceae</taxon>
        <taxon>Nonomuraea</taxon>
    </lineage>
</organism>
<keyword evidence="2" id="KW-0813">Transport</keyword>
<gene>
    <name evidence="4" type="ORF">ACFSJ0_56715</name>
</gene>
<proteinExistence type="inferred from homology"/>
<comment type="caution">
    <text evidence="4">The sequence shown here is derived from an EMBL/GenBank/DDBJ whole genome shotgun (WGS) entry which is preliminary data.</text>
</comment>
<dbReference type="Pfam" id="PF13416">
    <property type="entry name" value="SBP_bac_8"/>
    <property type="match status" value="1"/>
</dbReference>
<evidence type="ECO:0000256" key="2">
    <source>
        <dbReference type="ARBA" id="ARBA00022448"/>
    </source>
</evidence>